<dbReference type="InterPro" id="IPR000719">
    <property type="entry name" value="Prot_kinase_dom"/>
</dbReference>
<dbReference type="EC" id="2.7.11.1" evidence="1"/>
<name>D7FMU9_ECTSI</name>
<comment type="catalytic activity">
    <reaction evidence="8">
        <text>L-seryl-[protein] + ATP = O-phospho-L-seryl-[protein] + ADP + H(+)</text>
        <dbReference type="Rhea" id="RHEA:17989"/>
        <dbReference type="Rhea" id="RHEA-COMP:9863"/>
        <dbReference type="Rhea" id="RHEA-COMP:11604"/>
        <dbReference type="ChEBI" id="CHEBI:15378"/>
        <dbReference type="ChEBI" id="CHEBI:29999"/>
        <dbReference type="ChEBI" id="CHEBI:30616"/>
        <dbReference type="ChEBI" id="CHEBI:83421"/>
        <dbReference type="ChEBI" id="CHEBI:456216"/>
        <dbReference type="EC" id="2.7.11.1"/>
    </reaction>
</comment>
<dbReference type="OrthoDB" id="248923at2759"/>
<dbReference type="InterPro" id="IPR011009">
    <property type="entry name" value="Kinase-like_dom_sf"/>
</dbReference>
<dbReference type="STRING" id="2880.D7FMU9"/>
<evidence type="ECO:0000256" key="10">
    <source>
        <dbReference type="RuleBase" id="RU000304"/>
    </source>
</evidence>
<evidence type="ECO:0000256" key="3">
    <source>
        <dbReference type="ARBA" id="ARBA00022679"/>
    </source>
</evidence>
<evidence type="ECO:0000259" key="12">
    <source>
        <dbReference type="PROSITE" id="PS50011"/>
    </source>
</evidence>
<keyword evidence="5 13" id="KW-0418">Kinase</keyword>
<dbReference type="SMART" id="SM00220">
    <property type="entry name" value="S_TKc"/>
    <property type="match status" value="1"/>
</dbReference>
<organism evidence="13 14">
    <name type="scientific">Ectocarpus siliculosus</name>
    <name type="common">Brown alga</name>
    <name type="synonym">Conferva siliculosa</name>
    <dbReference type="NCBI Taxonomy" id="2880"/>
    <lineage>
        <taxon>Eukaryota</taxon>
        <taxon>Sar</taxon>
        <taxon>Stramenopiles</taxon>
        <taxon>Ochrophyta</taxon>
        <taxon>PX clade</taxon>
        <taxon>Phaeophyceae</taxon>
        <taxon>Ectocarpales</taxon>
        <taxon>Ectocarpaceae</taxon>
        <taxon>Ectocarpus</taxon>
    </lineage>
</organism>
<feature type="region of interest" description="Disordered" evidence="11">
    <location>
        <begin position="1"/>
        <end position="27"/>
    </location>
</feature>
<comment type="catalytic activity">
    <reaction evidence="7">
        <text>L-threonyl-[protein] + ATP = O-phospho-L-threonyl-[protein] + ADP + H(+)</text>
        <dbReference type="Rhea" id="RHEA:46608"/>
        <dbReference type="Rhea" id="RHEA-COMP:11060"/>
        <dbReference type="Rhea" id="RHEA-COMP:11605"/>
        <dbReference type="ChEBI" id="CHEBI:15378"/>
        <dbReference type="ChEBI" id="CHEBI:30013"/>
        <dbReference type="ChEBI" id="CHEBI:30616"/>
        <dbReference type="ChEBI" id="CHEBI:61977"/>
        <dbReference type="ChEBI" id="CHEBI:456216"/>
        <dbReference type="EC" id="2.7.11.1"/>
    </reaction>
</comment>
<evidence type="ECO:0000313" key="14">
    <source>
        <dbReference type="Proteomes" id="UP000002630"/>
    </source>
</evidence>
<dbReference type="eggNOG" id="KOG0591">
    <property type="taxonomic scope" value="Eukaryota"/>
</dbReference>
<dbReference type="PANTHER" id="PTHR44899">
    <property type="entry name" value="CAMK FAMILY PROTEIN KINASE"/>
    <property type="match status" value="1"/>
</dbReference>
<dbReference type="Gene3D" id="1.10.510.10">
    <property type="entry name" value="Transferase(Phosphotransferase) domain 1"/>
    <property type="match status" value="1"/>
</dbReference>
<feature type="binding site" evidence="9">
    <location>
        <position position="138"/>
    </location>
    <ligand>
        <name>ATP</name>
        <dbReference type="ChEBI" id="CHEBI:30616"/>
    </ligand>
</feature>
<dbReference type="GO" id="GO:0005524">
    <property type="term" value="F:ATP binding"/>
    <property type="evidence" value="ECO:0007669"/>
    <property type="project" value="UniProtKB-UniRule"/>
</dbReference>
<dbReference type="PROSITE" id="PS50011">
    <property type="entry name" value="PROTEIN_KINASE_DOM"/>
    <property type="match status" value="1"/>
</dbReference>
<keyword evidence="6 9" id="KW-0067">ATP-binding</keyword>
<keyword evidence="2 10" id="KW-0723">Serine/threonine-protein kinase</keyword>
<evidence type="ECO:0000256" key="9">
    <source>
        <dbReference type="PROSITE-ProRule" id="PRU10141"/>
    </source>
</evidence>
<gene>
    <name evidence="13" type="ORF">Esi_0171_0015</name>
</gene>
<comment type="similarity">
    <text evidence="10">Belongs to the protein kinase superfamily.</text>
</comment>
<dbReference type="InterPro" id="IPR051131">
    <property type="entry name" value="NEK_Ser/Thr_kinase_NIMA"/>
</dbReference>
<dbReference type="Pfam" id="PF00069">
    <property type="entry name" value="Pkinase"/>
    <property type="match status" value="1"/>
</dbReference>
<evidence type="ECO:0000256" key="8">
    <source>
        <dbReference type="ARBA" id="ARBA00048679"/>
    </source>
</evidence>
<accession>D7FMU9</accession>
<dbReference type="PANTHER" id="PTHR44899:SF6">
    <property type="entry name" value="SERINE_THREONINE PROTEIN KINASE"/>
    <property type="match status" value="1"/>
</dbReference>
<keyword evidence="14" id="KW-1185">Reference proteome</keyword>
<evidence type="ECO:0000256" key="1">
    <source>
        <dbReference type="ARBA" id="ARBA00012513"/>
    </source>
</evidence>
<feature type="domain" description="Protein kinase" evidence="12">
    <location>
        <begin position="109"/>
        <end position="430"/>
    </location>
</feature>
<evidence type="ECO:0000256" key="5">
    <source>
        <dbReference type="ARBA" id="ARBA00022777"/>
    </source>
</evidence>
<proteinExistence type="inferred from homology"/>
<dbReference type="InterPro" id="IPR008271">
    <property type="entry name" value="Ser/Thr_kinase_AS"/>
</dbReference>
<dbReference type="Gene3D" id="3.30.200.20">
    <property type="entry name" value="Phosphorylase Kinase, domain 1"/>
    <property type="match status" value="1"/>
</dbReference>
<feature type="region of interest" description="Disordered" evidence="11">
    <location>
        <begin position="136"/>
        <end position="175"/>
    </location>
</feature>
<dbReference type="SUPFAM" id="SSF56112">
    <property type="entry name" value="Protein kinase-like (PK-like)"/>
    <property type="match status" value="1"/>
</dbReference>
<dbReference type="PROSITE" id="PS00108">
    <property type="entry name" value="PROTEIN_KINASE_ST"/>
    <property type="match status" value="1"/>
</dbReference>
<reference evidence="13 14" key="1">
    <citation type="journal article" date="2010" name="Nature">
        <title>The Ectocarpus genome and the independent evolution of multicellularity in brown algae.</title>
        <authorList>
            <person name="Cock J.M."/>
            <person name="Sterck L."/>
            <person name="Rouze P."/>
            <person name="Scornet D."/>
            <person name="Allen A.E."/>
            <person name="Amoutzias G."/>
            <person name="Anthouard V."/>
            <person name="Artiguenave F."/>
            <person name="Aury J.M."/>
            <person name="Badger J.H."/>
            <person name="Beszteri B."/>
            <person name="Billiau K."/>
            <person name="Bonnet E."/>
            <person name="Bothwell J.H."/>
            <person name="Bowler C."/>
            <person name="Boyen C."/>
            <person name="Brownlee C."/>
            <person name="Carrano C.J."/>
            <person name="Charrier B."/>
            <person name="Cho G.Y."/>
            <person name="Coelho S.M."/>
            <person name="Collen J."/>
            <person name="Corre E."/>
            <person name="Da Silva C."/>
            <person name="Delage L."/>
            <person name="Delaroque N."/>
            <person name="Dittami S.M."/>
            <person name="Doulbeau S."/>
            <person name="Elias M."/>
            <person name="Farnham G."/>
            <person name="Gachon C.M."/>
            <person name="Gschloessl B."/>
            <person name="Heesch S."/>
            <person name="Jabbari K."/>
            <person name="Jubin C."/>
            <person name="Kawai H."/>
            <person name="Kimura K."/>
            <person name="Kloareg B."/>
            <person name="Kupper F.C."/>
            <person name="Lang D."/>
            <person name="Le Bail A."/>
            <person name="Leblanc C."/>
            <person name="Lerouge P."/>
            <person name="Lohr M."/>
            <person name="Lopez P.J."/>
            <person name="Martens C."/>
            <person name="Maumus F."/>
            <person name="Michel G."/>
            <person name="Miranda-Saavedra D."/>
            <person name="Morales J."/>
            <person name="Moreau H."/>
            <person name="Motomura T."/>
            <person name="Nagasato C."/>
            <person name="Napoli C.A."/>
            <person name="Nelson D.R."/>
            <person name="Nyvall-Collen P."/>
            <person name="Peters A.F."/>
            <person name="Pommier C."/>
            <person name="Potin P."/>
            <person name="Poulain J."/>
            <person name="Quesneville H."/>
            <person name="Read B."/>
            <person name="Rensing S.A."/>
            <person name="Ritter A."/>
            <person name="Rousvoal S."/>
            <person name="Samanta M."/>
            <person name="Samson G."/>
            <person name="Schroeder D.C."/>
            <person name="Segurens B."/>
            <person name="Strittmatter M."/>
            <person name="Tonon T."/>
            <person name="Tregear J.W."/>
            <person name="Valentin K."/>
            <person name="von Dassow P."/>
            <person name="Yamagishi T."/>
            <person name="Van de Peer Y."/>
            <person name="Wincker P."/>
        </authorList>
    </citation>
    <scope>NUCLEOTIDE SEQUENCE [LARGE SCALE GENOMIC DNA]</scope>
    <source>
        <strain evidence="14">Ec32 / CCAP1310/4</strain>
    </source>
</reference>
<keyword evidence="4 9" id="KW-0547">Nucleotide-binding</keyword>
<dbReference type="EMBL" id="FN649739">
    <property type="protein sequence ID" value="CBJ30013.1"/>
    <property type="molecule type" value="Genomic_DNA"/>
</dbReference>
<evidence type="ECO:0000256" key="11">
    <source>
        <dbReference type="SAM" id="MobiDB-lite"/>
    </source>
</evidence>
<dbReference type="GO" id="GO:0004674">
    <property type="term" value="F:protein serine/threonine kinase activity"/>
    <property type="evidence" value="ECO:0007669"/>
    <property type="project" value="UniProtKB-KW"/>
</dbReference>
<keyword evidence="3" id="KW-0808">Transferase</keyword>
<evidence type="ECO:0000313" key="13">
    <source>
        <dbReference type="EMBL" id="CBJ30013.1"/>
    </source>
</evidence>
<dbReference type="Proteomes" id="UP000002630">
    <property type="component" value="Linkage Group LG14"/>
</dbReference>
<evidence type="ECO:0000256" key="4">
    <source>
        <dbReference type="ARBA" id="ARBA00022741"/>
    </source>
</evidence>
<sequence>MLPLSPWQRRSMTHGNTSDEPGRRPAAEVVSVESPQSMLLTSEQNTIMRLPNYSSFMRQQESLQALLVDIHQDPDGFTDFVEARRSEINPVGEASVSNVTSALESLSDYANLTQIGSGRFSVVFYAESKKTGRPCAIKRIPLANPQQDEGGGGGTSPSPRDAQAEKSKATASTIATKATAAPRVVTAEEVGGEGEGVAGDGERRGNLRKYMTYETCVKEVGLLKNLASPNIVKLHTCFLDHNALWVVMDWMDGGDLKGVLRRTKQAGQRLDEITVWGYFTQICDALLHMHGERIIHRDVKPANVFVSRDGIVKLGDLGLGRYLSARSVLAMSQVGTPLYMSPETLKGQGHDMGSDIWSLGCVLYELAQLESPFAGKHLTMKTLFRKIVQAEYPPLDCKIYSPCLTNLVAHLLMPDPTIRPRIEMVRLAWWPISSCQIPPFAPGLNWFIQRLSWRLKQPSKGLR</sequence>
<feature type="compositionally biased region" description="Polar residues" evidence="11">
    <location>
        <begin position="8"/>
        <end position="19"/>
    </location>
</feature>
<dbReference type="InParanoid" id="D7FMU9"/>
<evidence type="ECO:0000256" key="6">
    <source>
        <dbReference type="ARBA" id="ARBA00022840"/>
    </source>
</evidence>
<dbReference type="PROSITE" id="PS00107">
    <property type="entry name" value="PROTEIN_KINASE_ATP"/>
    <property type="match status" value="1"/>
</dbReference>
<dbReference type="EMBL" id="FN648224">
    <property type="protein sequence ID" value="CBJ30013.1"/>
    <property type="molecule type" value="Genomic_DNA"/>
</dbReference>
<evidence type="ECO:0000256" key="7">
    <source>
        <dbReference type="ARBA" id="ARBA00047899"/>
    </source>
</evidence>
<dbReference type="AlphaFoldDB" id="D7FMU9"/>
<evidence type="ECO:0000256" key="2">
    <source>
        <dbReference type="ARBA" id="ARBA00022527"/>
    </source>
</evidence>
<dbReference type="InterPro" id="IPR017441">
    <property type="entry name" value="Protein_kinase_ATP_BS"/>
</dbReference>
<protein>
    <recommendedName>
        <fullName evidence="1">non-specific serine/threonine protein kinase</fullName>
        <ecNumber evidence="1">2.7.11.1</ecNumber>
    </recommendedName>
</protein>